<dbReference type="Gene3D" id="3.30.450.20">
    <property type="entry name" value="PAS domain"/>
    <property type="match status" value="1"/>
</dbReference>
<dbReference type="InterPro" id="IPR036097">
    <property type="entry name" value="HisK_dim/P_sf"/>
</dbReference>
<dbReference type="CDD" id="cd00130">
    <property type="entry name" value="PAS"/>
    <property type="match status" value="1"/>
</dbReference>
<feature type="domain" description="PAS" evidence="8">
    <location>
        <begin position="337"/>
        <end position="395"/>
    </location>
</feature>
<dbReference type="PROSITE" id="PS50112">
    <property type="entry name" value="PAS"/>
    <property type="match status" value="1"/>
</dbReference>
<dbReference type="InterPro" id="IPR000014">
    <property type="entry name" value="PAS"/>
</dbReference>
<accession>A0A0G0NXK0</accession>
<dbReference type="PROSITE" id="PS50109">
    <property type="entry name" value="HIS_KIN"/>
    <property type="match status" value="1"/>
</dbReference>
<name>A0A0G0NXK0_9BACT</name>
<dbReference type="InterPro" id="IPR029016">
    <property type="entry name" value="GAF-like_dom_sf"/>
</dbReference>
<evidence type="ECO:0000256" key="5">
    <source>
        <dbReference type="ARBA" id="ARBA00022777"/>
    </source>
</evidence>
<dbReference type="GO" id="GO:0000155">
    <property type="term" value="F:phosphorelay sensor kinase activity"/>
    <property type="evidence" value="ECO:0007669"/>
    <property type="project" value="InterPro"/>
</dbReference>
<feature type="domain" description="PAC" evidence="9">
    <location>
        <begin position="421"/>
        <end position="473"/>
    </location>
</feature>
<dbReference type="CDD" id="cd16922">
    <property type="entry name" value="HATPase_EvgS-ArcB-TorS-like"/>
    <property type="match status" value="1"/>
</dbReference>
<dbReference type="InterPro" id="IPR005467">
    <property type="entry name" value="His_kinase_dom"/>
</dbReference>
<sequence length="733" mass="80364">MAEVVLDSLSAISKIAAEAKDLPSLWEPLFDVILRTLQVDAGTIMTLEDDLLVRRVAKGMGEEIMKEPPIPESKGGISWSVVRSGKPAIITDIAKEKIASKVLAASMHSLVTVPMITRGQTVGVMSVFTKKQRAFADKDIDLFITIANQAAVAIVSIRSTELLEENRRRLSELEALNQLSKTVSTLFDFDETLYSIIGLITRIFKADKGVLLLFDHNDRLLKATKPAFNLTEAQVFDFRCRSDEGVSGQSFCKGIPLMLNKIDPETENVLSRAKMSDIKSVLVAPLKVKSQTLGVIHILSSKENNFAQDDLRLFSILSSQAAVVVNSSYMYRDIEQERKKDEALLSSIAEGVLAVDNNQKIILLNAAGEKISGFLQEELLGKKVDIIMNNNSHPEPLGEGSSVNAGSADKLPDSSLSARNDNDNHTLLRRDGTIFPARLSVAPIRDADDKGIGKIIVFSDITHELEVEQLKRELISIATHELRTPITGIKGYLDMILSGDTGGVNSETKEVVSEVTAINQKLADLVDDLLNVGRIEQGRIEVKPVAMDLTNSITEALKELSIQAKGKSLEMVFSSPQGRTIYSSSEPPAGGELRSNIMVKADPERVRQILINLIGNAIKYTPAGKSEIRNQKSETNLNSQNPNYAGKIEISLEQKGSEIICHIKDSGIGMDKEAQKSLFTKFYRIKTEKTRQITGTGLGLWICKQIIEMMSGKIWVESAEGKGSTFSFSLPIA</sequence>
<evidence type="ECO:0000256" key="3">
    <source>
        <dbReference type="ARBA" id="ARBA00022553"/>
    </source>
</evidence>
<evidence type="ECO:0000313" key="10">
    <source>
        <dbReference type="EMBL" id="KKQ90584.1"/>
    </source>
</evidence>
<dbReference type="AlphaFoldDB" id="A0A0G0NXK0"/>
<dbReference type="InterPro" id="IPR004358">
    <property type="entry name" value="Sig_transdc_His_kin-like_C"/>
</dbReference>
<dbReference type="Pfam" id="PF02518">
    <property type="entry name" value="HATPase_c"/>
    <property type="match status" value="1"/>
</dbReference>
<dbReference type="Gene3D" id="1.10.287.130">
    <property type="match status" value="1"/>
</dbReference>
<evidence type="ECO:0000256" key="6">
    <source>
        <dbReference type="SAM" id="MobiDB-lite"/>
    </source>
</evidence>
<organism evidence="10 11">
    <name type="scientific">Berkelbacteria bacterium GW2011_GWA1_39_10</name>
    <dbReference type="NCBI Taxonomy" id="1618332"/>
    <lineage>
        <taxon>Bacteria</taxon>
        <taxon>Candidatus Berkelbacteria</taxon>
    </lineage>
</organism>
<evidence type="ECO:0000259" key="9">
    <source>
        <dbReference type="PROSITE" id="PS50113"/>
    </source>
</evidence>
<evidence type="ECO:0000313" key="11">
    <source>
        <dbReference type="Proteomes" id="UP000033862"/>
    </source>
</evidence>
<dbReference type="NCBIfam" id="TIGR00229">
    <property type="entry name" value="sensory_box"/>
    <property type="match status" value="1"/>
</dbReference>
<dbReference type="SUPFAM" id="SSF55781">
    <property type="entry name" value="GAF domain-like"/>
    <property type="match status" value="2"/>
</dbReference>
<dbReference type="EMBL" id="LBVS01000009">
    <property type="protein sequence ID" value="KKQ90584.1"/>
    <property type="molecule type" value="Genomic_DNA"/>
</dbReference>
<dbReference type="Pfam" id="PF13426">
    <property type="entry name" value="PAS_9"/>
    <property type="match status" value="1"/>
</dbReference>
<evidence type="ECO:0000259" key="8">
    <source>
        <dbReference type="PROSITE" id="PS50112"/>
    </source>
</evidence>
<dbReference type="Pfam" id="PF13185">
    <property type="entry name" value="GAF_2"/>
    <property type="match status" value="2"/>
</dbReference>
<protein>
    <recommendedName>
        <fullName evidence="2">histidine kinase</fullName>
        <ecNumber evidence="2">2.7.13.3</ecNumber>
    </recommendedName>
</protein>
<reference evidence="10 11" key="1">
    <citation type="journal article" date="2015" name="Nature">
        <title>rRNA introns, odd ribosomes, and small enigmatic genomes across a large radiation of phyla.</title>
        <authorList>
            <person name="Brown C.T."/>
            <person name="Hug L.A."/>
            <person name="Thomas B.C."/>
            <person name="Sharon I."/>
            <person name="Castelle C.J."/>
            <person name="Singh A."/>
            <person name="Wilkins M.J."/>
            <person name="Williams K.H."/>
            <person name="Banfield J.F."/>
        </authorList>
    </citation>
    <scope>NUCLEOTIDE SEQUENCE [LARGE SCALE GENOMIC DNA]</scope>
</reference>
<feature type="region of interest" description="Disordered" evidence="6">
    <location>
        <begin position="391"/>
        <end position="424"/>
    </location>
</feature>
<dbReference type="InterPro" id="IPR000700">
    <property type="entry name" value="PAS-assoc_C"/>
</dbReference>
<evidence type="ECO:0000256" key="4">
    <source>
        <dbReference type="ARBA" id="ARBA00022679"/>
    </source>
</evidence>
<dbReference type="Gene3D" id="3.30.450.40">
    <property type="match status" value="2"/>
</dbReference>
<dbReference type="SMART" id="SM00065">
    <property type="entry name" value="GAF"/>
    <property type="match status" value="2"/>
</dbReference>
<dbReference type="Gene3D" id="3.30.565.10">
    <property type="entry name" value="Histidine kinase-like ATPase, C-terminal domain"/>
    <property type="match status" value="1"/>
</dbReference>
<dbReference type="CDD" id="cd00082">
    <property type="entry name" value="HisKA"/>
    <property type="match status" value="1"/>
</dbReference>
<dbReference type="SUPFAM" id="SSF55785">
    <property type="entry name" value="PYP-like sensor domain (PAS domain)"/>
    <property type="match status" value="1"/>
</dbReference>
<feature type="domain" description="Histidine kinase" evidence="7">
    <location>
        <begin position="477"/>
        <end position="733"/>
    </location>
</feature>
<comment type="catalytic activity">
    <reaction evidence="1">
        <text>ATP + protein L-histidine = ADP + protein N-phospho-L-histidine.</text>
        <dbReference type="EC" id="2.7.13.3"/>
    </reaction>
</comment>
<dbReference type="SUPFAM" id="SSF55874">
    <property type="entry name" value="ATPase domain of HSP90 chaperone/DNA topoisomerase II/histidine kinase"/>
    <property type="match status" value="1"/>
</dbReference>
<dbReference type="STRING" id="1618332.UT15_C0009G0015"/>
<dbReference type="GO" id="GO:0009927">
    <property type="term" value="F:histidine phosphotransfer kinase activity"/>
    <property type="evidence" value="ECO:0007669"/>
    <property type="project" value="TreeGrafter"/>
</dbReference>
<dbReference type="InterPro" id="IPR036890">
    <property type="entry name" value="HATPase_C_sf"/>
</dbReference>
<dbReference type="InterPro" id="IPR001610">
    <property type="entry name" value="PAC"/>
</dbReference>
<evidence type="ECO:0000256" key="1">
    <source>
        <dbReference type="ARBA" id="ARBA00000085"/>
    </source>
</evidence>
<dbReference type="Pfam" id="PF00512">
    <property type="entry name" value="HisKA"/>
    <property type="match status" value="1"/>
</dbReference>
<dbReference type="InterPro" id="IPR003661">
    <property type="entry name" value="HisK_dim/P_dom"/>
</dbReference>
<dbReference type="PRINTS" id="PR00344">
    <property type="entry name" value="BCTRLSENSOR"/>
</dbReference>
<dbReference type="FunFam" id="3.30.565.10:FF:000006">
    <property type="entry name" value="Sensor histidine kinase WalK"/>
    <property type="match status" value="1"/>
</dbReference>
<dbReference type="SMART" id="SM00388">
    <property type="entry name" value="HisKA"/>
    <property type="match status" value="1"/>
</dbReference>
<dbReference type="PANTHER" id="PTHR43047:SF72">
    <property type="entry name" value="OSMOSENSING HISTIDINE PROTEIN KINASE SLN1"/>
    <property type="match status" value="1"/>
</dbReference>
<dbReference type="SMART" id="SM00086">
    <property type="entry name" value="PAC"/>
    <property type="match status" value="1"/>
</dbReference>
<proteinExistence type="predicted"/>
<dbReference type="SMART" id="SM00387">
    <property type="entry name" value="HATPase_c"/>
    <property type="match status" value="1"/>
</dbReference>
<evidence type="ECO:0000256" key="2">
    <source>
        <dbReference type="ARBA" id="ARBA00012438"/>
    </source>
</evidence>
<dbReference type="InterPro" id="IPR035965">
    <property type="entry name" value="PAS-like_dom_sf"/>
</dbReference>
<keyword evidence="4" id="KW-0808">Transferase</keyword>
<evidence type="ECO:0000259" key="7">
    <source>
        <dbReference type="PROSITE" id="PS50109"/>
    </source>
</evidence>
<keyword evidence="3" id="KW-0597">Phosphoprotein</keyword>
<dbReference type="GO" id="GO:0005886">
    <property type="term" value="C:plasma membrane"/>
    <property type="evidence" value="ECO:0007669"/>
    <property type="project" value="TreeGrafter"/>
</dbReference>
<comment type="caution">
    <text evidence="10">The sequence shown here is derived from an EMBL/GenBank/DDBJ whole genome shotgun (WGS) entry which is preliminary data.</text>
</comment>
<dbReference type="PANTHER" id="PTHR43047">
    <property type="entry name" value="TWO-COMPONENT HISTIDINE PROTEIN KINASE"/>
    <property type="match status" value="1"/>
</dbReference>
<dbReference type="EC" id="2.7.13.3" evidence="2"/>
<dbReference type="InterPro" id="IPR003018">
    <property type="entry name" value="GAF"/>
</dbReference>
<gene>
    <name evidence="10" type="ORF">UT15_C0009G0015</name>
</gene>
<dbReference type="SMART" id="SM00091">
    <property type="entry name" value="PAS"/>
    <property type="match status" value="1"/>
</dbReference>
<dbReference type="PROSITE" id="PS50113">
    <property type="entry name" value="PAC"/>
    <property type="match status" value="1"/>
</dbReference>
<dbReference type="InterPro" id="IPR003594">
    <property type="entry name" value="HATPase_dom"/>
</dbReference>
<dbReference type="SUPFAM" id="SSF47384">
    <property type="entry name" value="Homodimeric domain of signal transducing histidine kinase"/>
    <property type="match status" value="1"/>
</dbReference>
<keyword evidence="5 10" id="KW-0418">Kinase</keyword>
<dbReference type="Proteomes" id="UP000033862">
    <property type="component" value="Unassembled WGS sequence"/>
</dbReference>